<feature type="transmembrane region" description="Helical" evidence="9">
    <location>
        <begin position="176"/>
        <end position="197"/>
    </location>
</feature>
<comment type="caution">
    <text evidence="9">Lacks conserved residue(s) required for the propagation of feature annotation.</text>
</comment>
<keyword evidence="2 9" id="KW-1003">Cell membrane</keyword>
<feature type="transmembrane region" description="Helical" evidence="9">
    <location>
        <begin position="278"/>
        <end position="299"/>
    </location>
</feature>
<evidence type="ECO:0000256" key="2">
    <source>
        <dbReference type="ARBA" id="ARBA00022475"/>
    </source>
</evidence>
<comment type="subunit">
    <text evidence="9">The system is composed of three essential subunits: KdpA, KdpB and KdpC.</text>
</comment>
<gene>
    <name evidence="9 10" type="primary">kdpA</name>
    <name evidence="10" type="ORF">AB5J54_14385</name>
</gene>
<feature type="transmembrane region" description="Helical" evidence="9">
    <location>
        <begin position="248"/>
        <end position="266"/>
    </location>
</feature>
<comment type="similarity">
    <text evidence="9">Belongs to the KdpA family.</text>
</comment>
<reference evidence="10" key="1">
    <citation type="submission" date="2024-07" db="EMBL/GenBank/DDBJ databases">
        <authorList>
            <person name="Yu S.T."/>
        </authorList>
    </citation>
    <scope>NUCLEOTIDE SEQUENCE</scope>
    <source>
        <strain evidence="10">R44</strain>
    </source>
</reference>
<dbReference type="AlphaFoldDB" id="A0AB39T160"/>
<comment type="subcellular location">
    <subcellularLocation>
        <location evidence="9">Cell membrane</location>
        <topology evidence="9">Multi-pass membrane protein</topology>
    </subcellularLocation>
</comment>
<dbReference type="HAMAP" id="MF_00275">
    <property type="entry name" value="KdpA"/>
    <property type="match status" value="1"/>
</dbReference>
<dbReference type="PANTHER" id="PTHR30607">
    <property type="entry name" value="POTASSIUM-TRANSPORTING ATPASE A CHAIN"/>
    <property type="match status" value="1"/>
</dbReference>
<feature type="transmembrane region" description="Helical" evidence="9">
    <location>
        <begin position="481"/>
        <end position="501"/>
    </location>
</feature>
<dbReference type="GO" id="GO:0005886">
    <property type="term" value="C:plasma membrane"/>
    <property type="evidence" value="ECO:0007669"/>
    <property type="project" value="UniProtKB-SubCell"/>
</dbReference>
<feature type="transmembrane region" description="Helical" evidence="9">
    <location>
        <begin position="376"/>
        <end position="394"/>
    </location>
</feature>
<organism evidence="10">
    <name type="scientific">Streptomyces sp. R44</name>
    <dbReference type="NCBI Taxonomy" id="3238633"/>
    <lineage>
        <taxon>Bacteria</taxon>
        <taxon>Bacillati</taxon>
        <taxon>Actinomycetota</taxon>
        <taxon>Actinomycetes</taxon>
        <taxon>Kitasatosporales</taxon>
        <taxon>Streptomycetaceae</taxon>
        <taxon>Streptomyces</taxon>
    </lineage>
</organism>
<dbReference type="RefSeq" id="WP_369144310.1">
    <property type="nucleotide sequence ID" value="NZ_CP163444.1"/>
</dbReference>
<name>A0AB39T160_9ACTN</name>
<dbReference type="EMBL" id="CP163444">
    <property type="protein sequence ID" value="XDQ71630.1"/>
    <property type="molecule type" value="Genomic_DNA"/>
</dbReference>
<evidence type="ECO:0000256" key="5">
    <source>
        <dbReference type="ARBA" id="ARBA00022958"/>
    </source>
</evidence>
<feature type="transmembrane region" description="Helical" evidence="9">
    <location>
        <begin position="137"/>
        <end position="155"/>
    </location>
</feature>
<evidence type="ECO:0000256" key="6">
    <source>
        <dbReference type="ARBA" id="ARBA00022989"/>
    </source>
</evidence>
<accession>A0AB39T160</accession>
<dbReference type="InterPro" id="IPR004623">
    <property type="entry name" value="KdpA"/>
</dbReference>
<dbReference type="GO" id="GO:0008556">
    <property type="term" value="F:P-type potassium transmembrane transporter activity"/>
    <property type="evidence" value="ECO:0007669"/>
    <property type="project" value="InterPro"/>
</dbReference>
<feature type="transmembrane region" description="Helical" evidence="9">
    <location>
        <begin position="61"/>
        <end position="80"/>
    </location>
</feature>
<feature type="transmembrane region" description="Helical" evidence="9">
    <location>
        <begin position="522"/>
        <end position="542"/>
    </location>
</feature>
<sequence length="554" mass="58124">MSPVLAGVLQLLALIVALGLSYRPLGDYMAKVYSSEKHLKPEKWIYRAIGADPNVEMRWPAYLRGVLAFSAVSVLFLYLLQRVQGSLPGSLGFVSIDPDQAFNTAASFVANTNWQSYYGEQAMGHVVQTGGLAVQNFVSAAVGIAVAVALVRGFARSRTGELGNFWADLVRGTVRILLPIAVVGALVLVACGAIQNFSGIHEVGRFTGGTQQWNGGAVASQEVIKELGTNGGGYFNANSAHPFENPNGLSNLFEIYLILVIPYALTRTFGRMVGSLKQGYAILGTMTAIWVGFTALMMWTEFAHHGPAFDLAGGAMEGKETRFGIGGSSIFAVATTLTSTGAVNSFHSSYTGFGGGITMLGMQLGEIAPGGVGSGLYGMLIMAVIAVFIAGLMVGRTPEYLGKKIGTREITFAACYILVTPALVLCFTALAMALPTPADSMTNSGAHGFSEILYAYTSGANNNGSAFAGLNADTQWFNTTIGLAMLLGRFLPMVFVLALAGSLAEQTPVPETAGTLRTEKPLFTGLLLGTIVIIAGLTYFPALALGPLAEGLAA</sequence>
<dbReference type="Pfam" id="PF03814">
    <property type="entry name" value="KdpA"/>
    <property type="match status" value="1"/>
</dbReference>
<evidence type="ECO:0000256" key="1">
    <source>
        <dbReference type="ARBA" id="ARBA00022448"/>
    </source>
</evidence>
<keyword evidence="1 9" id="KW-0813">Transport</keyword>
<keyword evidence="5 9" id="KW-0630">Potassium</keyword>
<keyword evidence="8 9" id="KW-0472">Membrane</keyword>
<evidence type="ECO:0000256" key="9">
    <source>
        <dbReference type="HAMAP-Rule" id="MF_00275"/>
    </source>
</evidence>
<comment type="function">
    <text evidence="9">Part of the high-affinity ATP-driven potassium transport (or Kdp) system, which catalyzes the hydrolysis of ATP coupled with the electrogenic transport of potassium into the cytoplasm. This subunit binds the extracellular potassium ions and delivers the ions to the membrane domain of KdpB through an intramembrane tunnel.</text>
</comment>
<keyword evidence="6 9" id="KW-1133">Transmembrane helix</keyword>
<evidence type="ECO:0000256" key="7">
    <source>
        <dbReference type="ARBA" id="ARBA00023065"/>
    </source>
</evidence>
<feature type="transmembrane region" description="Helical" evidence="9">
    <location>
        <begin position="415"/>
        <end position="434"/>
    </location>
</feature>
<evidence type="ECO:0000256" key="3">
    <source>
        <dbReference type="ARBA" id="ARBA00022538"/>
    </source>
</evidence>
<dbReference type="PANTHER" id="PTHR30607:SF2">
    <property type="entry name" value="POTASSIUM-TRANSPORTING ATPASE POTASSIUM-BINDING SUBUNIT"/>
    <property type="match status" value="1"/>
</dbReference>
<evidence type="ECO:0000313" key="10">
    <source>
        <dbReference type="EMBL" id="XDQ71630.1"/>
    </source>
</evidence>
<evidence type="ECO:0000256" key="4">
    <source>
        <dbReference type="ARBA" id="ARBA00022692"/>
    </source>
</evidence>
<dbReference type="PIRSF" id="PIRSF001294">
    <property type="entry name" value="K_ATPaseA"/>
    <property type="match status" value="1"/>
</dbReference>
<keyword evidence="3 9" id="KW-0633">Potassium transport</keyword>
<keyword evidence="4 9" id="KW-0812">Transmembrane</keyword>
<evidence type="ECO:0000256" key="8">
    <source>
        <dbReference type="ARBA" id="ARBA00023136"/>
    </source>
</evidence>
<dbReference type="GO" id="GO:0030955">
    <property type="term" value="F:potassium ion binding"/>
    <property type="evidence" value="ECO:0007669"/>
    <property type="project" value="UniProtKB-UniRule"/>
</dbReference>
<protein>
    <recommendedName>
        <fullName evidence="9">Potassium-transporting ATPase potassium-binding subunit</fullName>
    </recommendedName>
    <alternativeName>
        <fullName evidence="9">ATP phosphohydrolase [potassium-transporting] A chain</fullName>
    </alternativeName>
    <alternativeName>
        <fullName evidence="9">Potassium-binding and translocating subunit A</fullName>
    </alternativeName>
    <alternativeName>
        <fullName evidence="9">Potassium-translocating ATPase A chain</fullName>
    </alternativeName>
</protein>
<keyword evidence="7 9" id="KW-0406">Ion transport</keyword>
<dbReference type="NCBIfam" id="TIGR00680">
    <property type="entry name" value="kdpA"/>
    <property type="match status" value="1"/>
</dbReference>
<proteinExistence type="inferred from homology"/>